<evidence type="ECO:0000259" key="3">
    <source>
        <dbReference type="SMART" id="SM01008"/>
    </source>
</evidence>
<dbReference type="eggNOG" id="COG1529">
    <property type="taxonomic scope" value="Bacteria"/>
</dbReference>
<dbReference type="AlphaFoldDB" id="F7ZH76"/>
<reference evidence="4 5" key="1">
    <citation type="journal article" date="2011" name="BMC Genomics">
        <title>Comparative genome analysis and genome-guided physiological analysis of Roseobacter litoralis.</title>
        <authorList>
            <person name="Kalhoefer D."/>
            <person name="Thole S."/>
            <person name="Voget S."/>
            <person name="Lehmann R."/>
            <person name="Liesegang H."/>
            <person name="Wollher A."/>
            <person name="Daniel R."/>
            <person name="Simon M."/>
            <person name="Brinkhoff T."/>
        </authorList>
    </citation>
    <scope>NUCLEOTIDE SEQUENCE [LARGE SCALE GENOMIC DNA]</scope>
    <source>
        <strain evidence="5">ATCC 49566 / DSM 6996 / JCM 21268 / NBRC 15278 / OCh 149</strain>
    </source>
</reference>
<dbReference type="InterPro" id="IPR037165">
    <property type="entry name" value="AldOxase/xan_DH_Mopterin-bd_sf"/>
</dbReference>
<name>F7ZH76_ROSLO</name>
<dbReference type="GO" id="GO:0005506">
    <property type="term" value="F:iron ion binding"/>
    <property type="evidence" value="ECO:0007669"/>
    <property type="project" value="InterPro"/>
</dbReference>
<gene>
    <name evidence="4" type="ordered locus">RLO149_c029620</name>
</gene>
<dbReference type="Pfam" id="PF20256">
    <property type="entry name" value="MoCoBD_2"/>
    <property type="match status" value="1"/>
</dbReference>
<dbReference type="SMART" id="SM01008">
    <property type="entry name" value="Ald_Xan_dh_C"/>
    <property type="match status" value="1"/>
</dbReference>
<dbReference type="Gene3D" id="3.30.365.10">
    <property type="entry name" value="Aldehyde oxidase/xanthine dehydrogenase, molybdopterin binding domain"/>
    <property type="match status" value="4"/>
</dbReference>
<dbReference type="InterPro" id="IPR046867">
    <property type="entry name" value="AldOxase/xan_DH_MoCoBD2"/>
</dbReference>
<proteinExistence type="predicted"/>
<dbReference type="Gene3D" id="3.90.1170.50">
    <property type="entry name" value="Aldehyde oxidase/xanthine dehydrogenase, a/b hammerhead"/>
    <property type="match status" value="1"/>
</dbReference>
<accession>F7ZH76</accession>
<dbReference type="STRING" id="391595.RLO149_c029620"/>
<dbReference type="Proteomes" id="UP000001353">
    <property type="component" value="Chromosome"/>
</dbReference>
<organism evidence="4 5">
    <name type="scientific">Roseobacter litoralis (strain ATCC 49566 / DSM 6996 / JCM 21268 / NBRC 15278 / OCh 149)</name>
    <dbReference type="NCBI Taxonomy" id="391595"/>
    <lineage>
        <taxon>Bacteria</taxon>
        <taxon>Pseudomonadati</taxon>
        <taxon>Pseudomonadota</taxon>
        <taxon>Alphaproteobacteria</taxon>
        <taxon>Rhodobacterales</taxon>
        <taxon>Roseobacteraceae</taxon>
        <taxon>Roseobacter</taxon>
    </lineage>
</organism>
<dbReference type="OrthoDB" id="9763985at2"/>
<keyword evidence="5" id="KW-1185">Reference proteome</keyword>
<keyword evidence="2" id="KW-0560">Oxidoreductase</keyword>
<evidence type="ECO:0000256" key="1">
    <source>
        <dbReference type="ARBA" id="ARBA00022505"/>
    </source>
</evidence>
<dbReference type="SUPFAM" id="SSF56003">
    <property type="entry name" value="Molybdenum cofactor-binding domain"/>
    <property type="match status" value="1"/>
</dbReference>
<evidence type="ECO:0000313" key="4">
    <source>
        <dbReference type="EMBL" id="AEI94918.1"/>
    </source>
</evidence>
<dbReference type="GO" id="GO:0016491">
    <property type="term" value="F:oxidoreductase activity"/>
    <property type="evidence" value="ECO:0007669"/>
    <property type="project" value="UniProtKB-KW"/>
</dbReference>
<dbReference type="SUPFAM" id="SSF54665">
    <property type="entry name" value="CO dehydrogenase molybdoprotein N-domain-like"/>
    <property type="match status" value="1"/>
</dbReference>
<protein>
    <submittedName>
        <fullName evidence="4">Molybdenum hydroxylase family protein, large subunit</fullName>
    </submittedName>
</protein>
<feature type="domain" description="Aldehyde oxidase/xanthine dehydrogenase a/b hammerhead" evidence="3">
    <location>
        <begin position="20"/>
        <end position="140"/>
    </location>
</feature>
<dbReference type="HOGENOM" id="CLU_001681_2_0_5"/>
<dbReference type="Pfam" id="PF01315">
    <property type="entry name" value="Ald_Xan_dh_C"/>
    <property type="match status" value="1"/>
</dbReference>
<evidence type="ECO:0000313" key="5">
    <source>
        <dbReference type="Proteomes" id="UP000001353"/>
    </source>
</evidence>
<sequence>MEKFGKSQPVKRVEDVRFLTGEGRYVDDIAPEGALFAFVFRAPVAHAVITGLDVAEARTAPGVHAVLTADDLKAAGITKSMSAQTVKNLDGSMGAAPRRPILAEERLRFVGEPVAFIVAETLDQARDAAELIDLSYDELPAKMDIQAGGAPLHAEAPDNVAFDWGMGDEAATDAAFAAAAHTVSLEVPDNRIIVNSLEPRGCYAEWEGERVHVSVGGQGVWAQKSEIAELLNIDAERVRVTNPDTGGGFGMKGFPYPEYALAAHAAKTVGKPVRWMSERTEAMLTDNAGRDLTSFAEFAFDENHKIIGYRVHTRCNLGAYNSMYAQFIQSQLFSRVLMGVYDVQATWLRVEGIYTNTTYVDAYRGAGRPEAIYVLERLIDRAARTLGVDPLELRRINFIKPDQFPYQNSTGELYDVGDFDKVLRRAELEADLAGFAARKEADAGQGLLRGLGLCYYIESILGDPSEGAKIAFNEDGTVSIYVGTQSTGQGHETVYAQFLSDQTGIPADQIFVVQGDSDQIAQGGGTGGSRSVTVQNTATLATVEVMTTAFTAFLADEMGVPASEISFDDERFRADGSNMTPTMLEVAELAREKGRDDLLSHAARATLPARSFPNGCHVSEVVIDPDTGVVSVDRYTVVDDFGNLINPMLAEGQVHGGVAQGIGQAISEHVVFDEQGQLLTASFMDYAMPRADGVPNISFTSEPVPSTANIMGMKGCGEAGTVGALAAVANAVQDALWEHGVRQADMPFTPLKVWELLNSEAIAAE</sequence>
<dbReference type="PANTHER" id="PTHR11908">
    <property type="entry name" value="XANTHINE DEHYDROGENASE"/>
    <property type="match status" value="1"/>
</dbReference>
<dbReference type="InterPro" id="IPR036856">
    <property type="entry name" value="Ald_Oxase/Xan_DH_a/b_sf"/>
</dbReference>
<keyword evidence="1" id="KW-0500">Molybdenum</keyword>
<dbReference type="Pfam" id="PF02738">
    <property type="entry name" value="MoCoBD_1"/>
    <property type="match status" value="1"/>
</dbReference>
<dbReference type="KEGG" id="rli:RLO149_c029620"/>
<dbReference type="EMBL" id="CP002623">
    <property type="protein sequence ID" value="AEI94918.1"/>
    <property type="molecule type" value="Genomic_DNA"/>
</dbReference>
<dbReference type="InterPro" id="IPR016208">
    <property type="entry name" value="Ald_Oxase/xanthine_DH-like"/>
</dbReference>
<dbReference type="PANTHER" id="PTHR11908:SF132">
    <property type="entry name" value="ALDEHYDE OXIDASE 1-RELATED"/>
    <property type="match status" value="1"/>
</dbReference>
<evidence type="ECO:0000256" key="2">
    <source>
        <dbReference type="ARBA" id="ARBA00023002"/>
    </source>
</evidence>
<dbReference type="RefSeq" id="WP_013962830.1">
    <property type="nucleotide sequence ID" value="NC_015730.1"/>
</dbReference>
<dbReference type="InterPro" id="IPR008274">
    <property type="entry name" value="AldOxase/xan_DH_MoCoBD1"/>
</dbReference>
<dbReference type="InterPro" id="IPR000674">
    <property type="entry name" value="Ald_Oxase/Xan_DH_a/b"/>
</dbReference>